<keyword evidence="5" id="KW-1185">Reference proteome</keyword>
<accession>A0ABS5NQR8</accession>
<evidence type="ECO:0000313" key="5">
    <source>
        <dbReference type="Proteomes" id="UP000681027"/>
    </source>
</evidence>
<dbReference type="InterPro" id="IPR014755">
    <property type="entry name" value="Cu-Rt/internalin_Ig-like"/>
</dbReference>
<sequence length="723" mass="79260">MKKKAIKIAASTAVAASAFVAAAPANKADAATNVEQLVKAAEATAKVLQWSISVEGTADFVTRPYAEYNAAKKANKAAKAEVAKLKGADKAVYEARLLDSDLQIKRAGAYIDALTSGEKIKTKQAALDKAIKAADLKAVQSSYHTLTAEIRKQAELLYRVYGQSTRDGILRTFKDPAEKLYKSVINEVTVLDHTDLVDKYTKSKEYDKAVDHVEKAEYALKDVKQFKDALTKNLNDAVDALPLTVKSVTRVNSTTVEVKFTKALDVAPVTHFTFDKGLEVSSTKLSDDKKTVTLTVNGEKAGETYTLSYKGEATKSYTAPKQSTDDPITSADKAERIEKDQYRTYTFDLKDSDGRKYNGYADVELTKAGVVDIVSVNGDSKLTNVKVKDGVLSVVVKGAAQGETTVKVTNLDTGKSFESGKTIVMVDGDKIALEKDTVLHVDSDKDYFTAKVKGADPEYKYSFTKNDTFQVEGKIVSYDDFKKALTQYSKISVDYKKGERNFFNLVEKVDVKVITVTNPSKKDVRVNPKTNQKYFDLRGTGEPGKYVKINADANGNSDHAVKVDSSGRWEERVYLSEGVKNTFVIGQYEGKNSSDVVVGGTKTINLYEGEFEVAAVAGELGFAEELTFTFSSIDGYKDEAKFTTSSVLTFVDKKGEKLEYRIGYDKTELVNDNNNSNEIKVKLGGPSKSNKDFDADTAQLYNISNVTNQDGLNLTVNKTLPLQ</sequence>
<evidence type="ECO:0000259" key="3">
    <source>
        <dbReference type="Pfam" id="PF18058"/>
    </source>
</evidence>
<comment type="caution">
    <text evidence="4">The sequence shown here is derived from an EMBL/GenBank/DDBJ whole genome shotgun (WGS) entry which is preliminary data.</text>
</comment>
<dbReference type="Proteomes" id="UP000681027">
    <property type="component" value="Unassembled WGS sequence"/>
</dbReference>
<dbReference type="Gene3D" id="1.20.58.780">
    <property type="match status" value="1"/>
</dbReference>
<feature type="domain" description="SbsC C-terminal" evidence="3">
    <location>
        <begin position="50"/>
        <end position="178"/>
    </location>
</feature>
<dbReference type="Pfam" id="PF18058">
    <property type="entry name" value="SbsC_C"/>
    <property type="match status" value="1"/>
</dbReference>
<dbReference type="Gene3D" id="2.60.40.1220">
    <property type="match status" value="1"/>
</dbReference>
<evidence type="ECO:0000256" key="1">
    <source>
        <dbReference type="ARBA" id="ARBA00022729"/>
    </source>
</evidence>
<protein>
    <recommendedName>
        <fullName evidence="3">SbsC C-terminal domain-containing protein</fullName>
    </recommendedName>
</protein>
<reference evidence="4 5" key="1">
    <citation type="submission" date="2021-05" db="EMBL/GenBank/DDBJ databases">
        <title>Novel Bacillus species.</title>
        <authorList>
            <person name="Liu G."/>
        </authorList>
    </citation>
    <scope>NUCLEOTIDE SEQUENCE [LARGE SCALE GENOMIC DNA]</scope>
    <source>
        <strain evidence="4 5">FJAT-49705</strain>
    </source>
</reference>
<evidence type="ECO:0000313" key="4">
    <source>
        <dbReference type="EMBL" id="MBS4190160.1"/>
    </source>
</evidence>
<dbReference type="RefSeq" id="WP_213101631.1">
    <property type="nucleotide sequence ID" value="NZ_JAGYPM010000002.1"/>
</dbReference>
<dbReference type="EMBL" id="JAGYPM010000002">
    <property type="protein sequence ID" value="MBS4190160.1"/>
    <property type="molecule type" value="Genomic_DNA"/>
</dbReference>
<feature type="signal peptide" evidence="2">
    <location>
        <begin position="1"/>
        <end position="22"/>
    </location>
</feature>
<proteinExistence type="predicted"/>
<gene>
    <name evidence="4" type="ORF">KHA94_08075</name>
</gene>
<keyword evidence="1 2" id="KW-0732">Signal</keyword>
<organism evidence="4 5">
    <name type="scientific">Cytobacillus citreus</name>
    <dbReference type="NCBI Taxonomy" id="2833586"/>
    <lineage>
        <taxon>Bacteria</taxon>
        <taxon>Bacillati</taxon>
        <taxon>Bacillota</taxon>
        <taxon>Bacilli</taxon>
        <taxon>Bacillales</taxon>
        <taxon>Bacillaceae</taxon>
        <taxon>Cytobacillus</taxon>
    </lineage>
</organism>
<feature type="chain" id="PRO_5045875570" description="SbsC C-terminal domain-containing protein" evidence="2">
    <location>
        <begin position="23"/>
        <end position="723"/>
    </location>
</feature>
<dbReference type="InterPro" id="IPR041378">
    <property type="entry name" value="S-layer_SbsC_C"/>
</dbReference>
<evidence type="ECO:0000256" key="2">
    <source>
        <dbReference type="SAM" id="SignalP"/>
    </source>
</evidence>
<name>A0ABS5NQR8_9BACI</name>